<evidence type="ECO:0000313" key="4">
    <source>
        <dbReference type="Proteomes" id="UP001152797"/>
    </source>
</evidence>
<comment type="caution">
    <text evidence="2">The sequence shown here is derived from an EMBL/GenBank/DDBJ whole genome shotgun (WGS) entry which is preliminary data.</text>
</comment>
<evidence type="ECO:0000313" key="3">
    <source>
        <dbReference type="EMBL" id="CAL4767734.1"/>
    </source>
</evidence>
<dbReference type="EMBL" id="CAMXCT030000557">
    <property type="protein sequence ID" value="CAL4767734.1"/>
    <property type="molecule type" value="Genomic_DNA"/>
</dbReference>
<reference evidence="2" key="1">
    <citation type="submission" date="2022-10" db="EMBL/GenBank/DDBJ databases">
        <authorList>
            <person name="Chen Y."/>
            <person name="Dougan E. K."/>
            <person name="Chan C."/>
            <person name="Rhodes N."/>
            <person name="Thang M."/>
        </authorList>
    </citation>
    <scope>NUCLEOTIDE SEQUENCE</scope>
</reference>
<evidence type="ECO:0000256" key="1">
    <source>
        <dbReference type="SAM" id="MobiDB-lite"/>
    </source>
</evidence>
<organism evidence="2">
    <name type="scientific">Cladocopium goreaui</name>
    <dbReference type="NCBI Taxonomy" id="2562237"/>
    <lineage>
        <taxon>Eukaryota</taxon>
        <taxon>Sar</taxon>
        <taxon>Alveolata</taxon>
        <taxon>Dinophyceae</taxon>
        <taxon>Suessiales</taxon>
        <taxon>Symbiodiniaceae</taxon>
        <taxon>Cladocopium</taxon>
    </lineage>
</organism>
<sequence length="698" mass="78889">MGKSVKRVSGNLHQPAPSRQKVMADALTAAGPGCSKAGLANFVHSLHQSGVLDSKVFGEEGSYNPRLAKQDFTDSGRDLIEIHTPYGDLVQSMALPLEDPKEELLLRYINPFAFLHHLSKSETGFGEIVKAYLKNQTNNLMIYFDETRPGNVLRPDAGRLVLAVYWSLKELPEYIRSRSVGWFPFTFIRSKLLARLPGKASNFAARILRFFFSSDNFNMLTGVRCEVNSEDIFVKAKFCGILGDEKALKESLGVTGSSGTKPCFNCKNIGSKHNDLSDHDYFVSLDCSKFSDLDLHTDSSFREMADLLLLHDRDPTMTKKKIGKLQQVLGLKYDKDTLLFQPDLKDLVQPISCTIWDWMHVLVSHGQADVELGLFVHKMVSETRISIKQLEDFVLQFEGLRQSGGKFNRNFLTSRLKKEGGPFKGFSGELLDLLPLVRTFVDMVLVLSGKMPTHIESFKELCKIVDIMTMGDAACAYVALLRTTIEKHHELFVECYGLPECIPKFHYTMHLAHVLERLQINPSCFVTERKHSLCKQIAGRTFNNFENTILQEVLRQTLREYHAEGAMDLEGLAKDVPLEDDELLEQFHGGFPHLTNVFANCSAKLGIGNIKRKDLVLLELTGFQVGRIVLFFKLVFIAQKPQFMAHVELFEKKSESEWKSGEIRPMIVPTKCIKAKLAYAPISEETVQIVEPWLIRPM</sequence>
<keyword evidence="4" id="KW-1185">Reference proteome</keyword>
<feature type="region of interest" description="Disordered" evidence="1">
    <location>
        <begin position="1"/>
        <end position="20"/>
    </location>
</feature>
<dbReference type="AlphaFoldDB" id="A0A9P1FND7"/>
<protein>
    <submittedName>
        <fullName evidence="3">E2 ubiquitin-conjugating enzyme</fullName>
    </submittedName>
</protein>
<evidence type="ECO:0000313" key="2">
    <source>
        <dbReference type="EMBL" id="CAI3980422.1"/>
    </source>
</evidence>
<proteinExistence type="predicted"/>
<gene>
    <name evidence="2" type="ORF">C1SCF055_LOCUS8295</name>
</gene>
<accession>A0A9P1FND7</accession>
<name>A0A9P1FND7_9DINO</name>
<reference evidence="3 4" key="2">
    <citation type="submission" date="2024-05" db="EMBL/GenBank/DDBJ databases">
        <authorList>
            <person name="Chen Y."/>
            <person name="Shah S."/>
            <person name="Dougan E. K."/>
            <person name="Thang M."/>
            <person name="Chan C."/>
        </authorList>
    </citation>
    <scope>NUCLEOTIDE SEQUENCE [LARGE SCALE GENOMIC DNA]</scope>
</reference>
<dbReference type="EMBL" id="CAMXCT010000557">
    <property type="protein sequence ID" value="CAI3980422.1"/>
    <property type="molecule type" value="Genomic_DNA"/>
</dbReference>
<dbReference type="Proteomes" id="UP001152797">
    <property type="component" value="Unassembled WGS sequence"/>
</dbReference>
<dbReference type="EMBL" id="CAMXCT020000557">
    <property type="protein sequence ID" value="CAL1133797.1"/>
    <property type="molecule type" value="Genomic_DNA"/>
</dbReference>